<dbReference type="InterPro" id="IPR015943">
    <property type="entry name" value="WD40/YVTN_repeat-like_dom_sf"/>
</dbReference>
<feature type="domain" description="F-box" evidence="6">
    <location>
        <begin position="316"/>
        <end position="362"/>
    </location>
</feature>
<evidence type="ECO:0000256" key="5">
    <source>
        <dbReference type="SAM" id="MobiDB-lite"/>
    </source>
</evidence>
<dbReference type="HOGENOM" id="CLU_009767_0_0_1"/>
<evidence type="ECO:0000256" key="2">
    <source>
        <dbReference type="ARBA" id="ARBA00022737"/>
    </source>
</evidence>
<dbReference type="InterPro" id="IPR001810">
    <property type="entry name" value="F-box_dom"/>
</dbReference>
<dbReference type="PANTHER" id="PTHR47438:SF1">
    <property type="entry name" value="PHOSPHATE METABOLISM PROTEIN 8-RELATED"/>
    <property type="match status" value="1"/>
</dbReference>
<feature type="region of interest" description="Disordered" evidence="5">
    <location>
        <begin position="1"/>
        <end position="39"/>
    </location>
</feature>
<keyword evidence="2" id="KW-0677">Repeat</keyword>
<feature type="compositionally biased region" description="Polar residues" evidence="5">
    <location>
        <begin position="758"/>
        <end position="770"/>
    </location>
</feature>
<dbReference type="InterPro" id="IPR019775">
    <property type="entry name" value="WD40_repeat_CS"/>
</dbReference>
<dbReference type="SUPFAM" id="SSF81383">
    <property type="entry name" value="F-box domain"/>
    <property type="match status" value="1"/>
</dbReference>
<dbReference type="GO" id="GO:0008252">
    <property type="term" value="F:nucleotidase activity"/>
    <property type="evidence" value="ECO:0007669"/>
    <property type="project" value="TreeGrafter"/>
</dbReference>
<feature type="region of interest" description="Disordered" evidence="5">
    <location>
        <begin position="742"/>
        <end position="773"/>
    </location>
</feature>
<dbReference type="Gene3D" id="1.20.1280.50">
    <property type="match status" value="1"/>
</dbReference>
<dbReference type="STRING" id="1858805.M5FW22"/>
<accession>M5FW22</accession>
<evidence type="ECO:0000259" key="6">
    <source>
        <dbReference type="PROSITE" id="PS50181"/>
    </source>
</evidence>
<evidence type="ECO:0000256" key="3">
    <source>
        <dbReference type="PROSITE-ProRule" id="PRU00221"/>
    </source>
</evidence>
<feature type="repeat" description="WD" evidence="3">
    <location>
        <begin position="408"/>
        <end position="447"/>
    </location>
</feature>
<dbReference type="Pfam" id="PF12937">
    <property type="entry name" value="F-box-like"/>
    <property type="match status" value="1"/>
</dbReference>
<evidence type="ECO:0000313" key="8">
    <source>
        <dbReference type="Proteomes" id="UP000030653"/>
    </source>
</evidence>
<sequence length="834" mass="90321">MATPSPLARRPSAPQPQGRRPLAVSTTRRPSGGPAAVNANAGAAAAGGVAVMSPISLPSPPVQRPSPPQNGRGTPRVQALKNAPPVRSPHTPFRPPPQQRHSLPAPAIQVLPSPSPPPPSESTHTPHRHASQTPSPSLRPVIPPSSLSSSPASFWATTEDLASDDDLITEVDEHAPDEEFIRSLQGVGALHTKQLRSLKRLLEQSQTGAASQLHALQAESRNLRLEMARERVDRERAERALERERVRRPPEATLDMTQVVRGSLEGSIRDSEVRGALRTLRPAERMRLIHIILDSCLPGDISSMIRLLDKYLKSTFDVLGNLPEELAIQTLAYLSVPELLAVEPVSHTWQGLVHHPALWRGHCLRLSATDPVPLRPPANPSGWEPLYRGLHHRESNWSLGLAQSLRLLPGHTGYVTTLHLRGTRLFSGSYDETVRVWDLTSGEVVKELKVKAVSCLESLAEEEVFAVGFHDVGRVQIFSSLTWSPLQTLQGHLYGIRALSLNSTYLVSAGADKALVCWDWRAGTKIVRFGQQTNLNIGVQLLGEDRVVGVTVDGVVRTFSIPRREMLSQFRLSDLGLNLLADGRLGGVGQGQNTLQWFAAKGRNMTCATKSLILRLEWPEEGSDSSRTTGLPSPLASRHPTQRKVSAPLPSPGFPPGVATPQRTDTLRRSSLGRVSVASAASTPRSVTFDVPLGKLPRIVSITDTPDISVGAVDPIKGRVVTSTRFSTRTGADRRIFVSTCRATQSGQSPHRPPLDGEQNSESGSSQPAQAGNDILPITGIWQASSEELAMPEKNPMSIALDHEEMVVGCADGTIYVLGFVGDTFRVGEPDQEG</sequence>
<dbReference type="RefSeq" id="XP_040626747.1">
    <property type="nucleotide sequence ID" value="XM_040770394.1"/>
</dbReference>
<name>M5FW22_DACPD</name>
<protein>
    <recommendedName>
        <fullName evidence="6">F-box domain-containing protein</fullName>
    </recommendedName>
</protein>
<organism evidence="7 8">
    <name type="scientific">Dacryopinax primogenitus (strain DJM 731)</name>
    <name type="common">Brown rot fungus</name>
    <dbReference type="NCBI Taxonomy" id="1858805"/>
    <lineage>
        <taxon>Eukaryota</taxon>
        <taxon>Fungi</taxon>
        <taxon>Dikarya</taxon>
        <taxon>Basidiomycota</taxon>
        <taxon>Agaricomycotina</taxon>
        <taxon>Dacrymycetes</taxon>
        <taxon>Dacrymycetales</taxon>
        <taxon>Dacrymycetaceae</taxon>
        <taxon>Dacryopinax</taxon>
    </lineage>
</organism>
<dbReference type="InterPro" id="IPR036047">
    <property type="entry name" value="F-box-like_dom_sf"/>
</dbReference>
<dbReference type="GeneID" id="63685456"/>
<keyword evidence="1 3" id="KW-0853">WD repeat</keyword>
<dbReference type="OrthoDB" id="1065058at2759"/>
<proteinExistence type="predicted"/>
<feature type="region of interest" description="Disordered" evidence="5">
    <location>
        <begin position="52"/>
        <end position="152"/>
    </location>
</feature>
<dbReference type="PANTHER" id="PTHR47438">
    <property type="entry name" value="PHOSPHATE METABOLISM PROTEIN 8-RELATED"/>
    <property type="match status" value="1"/>
</dbReference>
<feature type="compositionally biased region" description="Pro residues" evidence="5">
    <location>
        <begin position="57"/>
        <end position="68"/>
    </location>
</feature>
<dbReference type="PROSITE" id="PS50082">
    <property type="entry name" value="WD_REPEATS_2"/>
    <property type="match status" value="2"/>
</dbReference>
<dbReference type="InterPro" id="IPR001680">
    <property type="entry name" value="WD40_rpt"/>
</dbReference>
<keyword evidence="8" id="KW-1185">Reference proteome</keyword>
<dbReference type="Proteomes" id="UP000030653">
    <property type="component" value="Unassembled WGS sequence"/>
</dbReference>
<evidence type="ECO:0000256" key="1">
    <source>
        <dbReference type="ARBA" id="ARBA00022574"/>
    </source>
</evidence>
<evidence type="ECO:0000313" key="7">
    <source>
        <dbReference type="EMBL" id="EJT99849.1"/>
    </source>
</evidence>
<keyword evidence="4" id="KW-0175">Coiled coil</keyword>
<dbReference type="AlphaFoldDB" id="M5FW22"/>
<dbReference type="GO" id="GO:0006206">
    <property type="term" value="P:pyrimidine nucleobase metabolic process"/>
    <property type="evidence" value="ECO:0007669"/>
    <property type="project" value="TreeGrafter"/>
</dbReference>
<dbReference type="GO" id="GO:0009166">
    <property type="term" value="P:nucleotide catabolic process"/>
    <property type="evidence" value="ECO:0007669"/>
    <property type="project" value="TreeGrafter"/>
</dbReference>
<dbReference type="Pfam" id="PF00400">
    <property type="entry name" value="WD40"/>
    <property type="match status" value="2"/>
</dbReference>
<evidence type="ECO:0000256" key="4">
    <source>
        <dbReference type="SAM" id="Coils"/>
    </source>
</evidence>
<feature type="coiled-coil region" evidence="4">
    <location>
        <begin position="213"/>
        <end position="247"/>
    </location>
</feature>
<reference evidence="7 8" key="1">
    <citation type="journal article" date="2012" name="Science">
        <title>The Paleozoic origin of enzymatic lignin decomposition reconstructed from 31 fungal genomes.</title>
        <authorList>
            <person name="Floudas D."/>
            <person name="Binder M."/>
            <person name="Riley R."/>
            <person name="Barry K."/>
            <person name="Blanchette R.A."/>
            <person name="Henrissat B."/>
            <person name="Martinez A.T."/>
            <person name="Otillar R."/>
            <person name="Spatafora J.W."/>
            <person name="Yadav J.S."/>
            <person name="Aerts A."/>
            <person name="Benoit I."/>
            <person name="Boyd A."/>
            <person name="Carlson A."/>
            <person name="Copeland A."/>
            <person name="Coutinho P.M."/>
            <person name="de Vries R.P."/>
            <person name="Ferreira P."/>
            <person name="Findley K."/>
            <person name="Foster B."/>
            <person name="Gaskell J."/>
            <person name="Glotzer D."/>
            <person name="Gorecki P."/>
            <person name="Heitman J."/>
            <person name="Hesse C."/>
            <person name="Hori C."/>
            <person name="Igarashi K."/>
            <person name="Jurgens J.A."/>
            <person name="Kallen N."/>
            <person name="Kersten P."/>
            <person name="Kohler A."/>
            <person name="Kuees U."/>
            <person name="Kumar T.K.A."/>
            <person name="Kuo A."/>
            <person name="LaButti K."/>
            <person name="Larrondo L.F."/>
            <person name="Lindquist E."/>
            <person name="Ling A."/>
            <person name="Lombard V."/>
            <person name="Lucas S."/>
            <person name="Lundell T."/>
            <person name="Martin R."/>
            <person name="McLaughlin D.J."/>
            <person name="Morgenstern I."/>
            <person name="Morin E."/>
            <person name="Murat C."/>
            <person name="Nagy L.G."/>
            <person name="Nolan M."/>
            <person name="Ohm R.A."/>
            <person name="Patyshakuliyeva A."/>
            <person name="Rokas A."/>
            <person name="Ruiz-Duenas F.J."/>
            <person name="Sabat G."/>
            <person name="Salamov A."/>
            <person name="Samejima M."/>
            <person name="Schmutz J."/>
            <person name="Slot J.C."/>
            <person name="St John F."/>
            <person name="Stenlid J."/>
            <person name="Sun H."/>
            <person name="Sun S."/>
            <person name="Syed K."/>
            <person name="Tsang A."/>
            <person name="Wiebenga A."/>
            <person name="Young D."/>
            <person name="Pisabarro A."/>
            <person name="Eastwood D.C."/>
            <person name="Martin F."/>
            <person name="Cullen D."/>
            <person name="Grigoriev I.V."/>
            <person name="Hibbett D.S."/>
        </authorList>
    </citation>
    <scope>NUCLEOTIDE SEQUENCE [LARGE SCALE GENOMIC DNA]</scope>
    <source>
        <strain evidence="7 8">DJM-731 SS1</strain>
    </source>
</reference>
<dbReference type="PROSITE" id="PS00678">
    <property type="entry name" value="WD_REPEATS_1"/>
    <property type="match status" value="1"/>
</dbReference>
<dbReference type="PROSITE" id="PS50181">
    <property type="entry name" value="FBOX"/>
    <property type="match status" value="1"/>
</dbReference>
<feature type="compositionally biased region" description="Low complexity" evidence="5">
    <location>
        <begin position="134"/>
        <end position="152"/>
    </location>
</feature>
<dbReference type="Gene3D" id="2.130.10.10">
    <property type="entry name" value="YVTN repeat-like/Quinoprotein amine dehydrogenase"/>
    <property type="match status" value="1"/>
</dbReference>
<dbReference type="EMBL" id="JH795868">
    <property type="protein sequence ID" value="EJT99849.1"/>
    <property type="molecule type" value="Genomic_DNA"/>
</dbReference>
<dbReference type="SMART" id="SM00320">
    <property type="entry name" value="WD40"/>
    <property type="match status" value="2"/>
</dbReference>
<feature type="region of interest" description="Disordered" evidence="5">
    <location>
        <begin position="621"/>
        <end position="663"/>
    </location>
</feature>
<dbReference type="InterPro" id="IPR052791">
    <property type="entry name" value="SSM1_domain"/>
</dbReference>
<dbReference type="InterPro" id="IPR036322">
    <property type="entry name" value="WD40_repeat_dom_sf"/>
</dbReference>
<gene>
    <name evidence="7" type="ORF">DACRYDRAFT_117488</name>
</gene>
<dbReference type="PROSITE" id="PS50294">
    <property type="entry name" value="WD_REPEATS_REGION"/>
    <property type="match status" value="1"/>
</dbReference>
<dbReference type="OMA" id="HHREANF"/>
<feature type="repeat" description="WD" evidence="3">
    <location>
        <begin position="489"/>
        <end position="528"/>
    </location>
</feature>
<dbReference type="SUPFAM" id="SSF50978">
    <property type="entry name" value="WD40 repeat-like"/>
    <property type="match status" value="1"/>
</dbReference>